<evidence type="ECO:0000313" key="2">
    <source>
        <dbReference type="EMBL" id="CAF3542757.1"/>
    </source>
</evidence>
<comment type="caution">
    <text evidence="1">The sequence shown here is derived from an EMBL/GenBank/DDBJ whole genome shotgun (WGS) entry which is preliminary data.</text>
</comment>
<dbReference type="Proteomes" id="UP000681722">
    <property type="component" value="Unassembled WGS sequence"/>
</dbReference>
<keyword evidence="3" id="KW-1185">Reference proteome</keyword>
<organism evidence="1 3">
    <name type="scientific">Didymodactylos carnosus</name>
    <dbReference type="NCBI Taxonomy" id="1234261"/>
    <lineage>
        <taxon>Eukaryota</taxon>
        <taxon>Metazoa</taxon>
        <taxon>Spiralia</taxon>
        <taxon>Gnathifera</taxon>
        <taxon>Rotifera</taxon>
        <taxon>Eurotatoria</taxon>
        <taxon>Bdelloidea</taxon>
        <taxon>Philodinida</taxon>
        <taxon>Philodinidae</taxon>
        <taxon>Didymodactylos</taxon>
    </lineage>
</organism>
<reference evidence="1" key="1">
    <citation type="submission" date="2021-02" db="EMBL/GenBank/DDBJ databases">
        <authorList>
            <person name="Nowell W R."/>
        </authorList>
    </citation>
    <scope>NUCLEOTIDE SEQUENCE</scope>
</reference>
<protein>
    <submittedName>
        <fullName evidence="1">Uncharacterized protein</fullName>
    </submittedName>
</protein>
<sequence length="260" mass="30533">MTPKSKRHKINKSSSQESVIVLNDDDDFMSTKTTKARKRLTRSCSSSISDVTRSKSKCTKIRRSFSNTSQHRPLDPIVENQRTNEIKEKIVDEKKPVITIDTTMIMLANGKIPLTNYEEKYLLDNLLLKKLNKLCNIEEILEEQVLIILKTNFNNLIPLFSLNKTWCYDFLIKHLKYIMDNSDSTYFNKILDNDNDDDGDNDDNQDRLYSYKRWQLITLVREHNQNRKKQLTTTTTTTARILLKEKLKYNVNLFDELEAI</sequence>
<dbReference type="EMBL" id="CAJNOQ010000131">
    <property type="protein sequence ID" value="CAF0761778.1"/>
    <property type="molecule type" value="Genomic_DNA"/>
</dbReference>
<name>A0A813Q4B9_9BILA</name>
<dbReference type="AlphaFoldDB" id="A0A813Q4B9"/>
<gene>
    <name evidence="1" type="ORF">GPM918_LOCUS1427</name>
    <name evidence="2" type="ORF">SRO942_LOCUS1427</name>
</gene>
<accession>A0A813Q4B9</accession>
<proteinExistence type="predicted"/>
<dbReference type="EMBL" id="CAJOBC010000131">
    <property type="protein sequence ID" value="CAF3542757.1"/>
    <property type="molecule type" value="Genomic_DNA"/>
</dbReference>
<dbReference type="Proteomes" id="UP000663829">
    <property type="component" value="Unassembled WGS sequence"/>
</dbReference>
<evidence type="ECO:0000313" key="1">
    <source>
        <dbReference type="EMBL" id="CAF0761778.1"/>
    </source>
</evidence>
<evidence type="ECO:0000313" key="3">
    <source>
        <dbReference type="Proteomes" id="UP000663829"/>
    </source>
</evidence>